<dbReference type="PROSITE" id="PS51205">
    <property type="entry name" value="VPS9"/>
    <property type="match status" value="1"/>
</dbReference>
<dbReference type="GO" id="GO:0031267">
    <property type="term" value="F:small GTPase binding"/>
    <property type="evidence" value="ECO:0007669"/>
    <property type="project" value="TreeGrafter"/>
</dbReference>
<evidence type="ECO:0000256" key="1">
    <source>
        <dbReference type="SAM" id="MobiDB-lite"/>
    </source>
</evidence>
<dbReference type="SMART" id="SM00167">
    <property type="entry name" value="VPS9"/>
    <property type="match status" value="1"/>
</dbReference>
<dbReference type="InterPro" id="IPR003123">
    <property type="entry name" value="VPS9"/>
</dbReference>
<dbReference type="Gene3D" id="1.20.1050.80">
    <property type="entry name" value="VPS9 domain"/>
    <property type="match status" value="1"/>
</dbReference>
<proteinExistence type="predicted"/>
<dbReference type="GO" id="GO:0005085">
    <property type="term" value="F:guanyl-nucleotide exchange factor activity"/>
    <property type="evidence" value="ECO:0007669"/>
    <property type="project" value="InterPro"/>
</dbReference>
<comment type="caution">
    <text evidence="3">The sequence shown here is derived from an EMBL/GenBank/DDBJ whole genome shotgun (WGS) entry which is preliminary data.</text>
</comment>
<evidence type="ECO:0000313" key="3">
    <source>
        <dbReference type="EMBL" id="KAG8187791.1"/>
    </source>
</evidence>
<dbReference type="EMBL" id="JAFNEN010000259">
    <property type="protein sequence ID" value="KAG8187791.1"/>
    <property type="molecule type" value="Genomic_DNA"/>
</dbReference>
<dbReference type="InterPro" id="IPR045046">
    <property type="entry name" value="Vps9-like"/>
</dbReference>
<dbReference type="Pfam" id="PF02204">
    <property type="entry name" value="VPS9"/>
    <property type="match status" value="1"/>
</dbReference>
<dbReference type="SUPFAM" id="SSF109993">
    <property type="entry name" value="VPS9 domain"/>
    <property type="match status" value="1"/>
</dbReference>
<evidence type="ECO:0000259" key="2">
    <source>
        <dbReference type="PROSITE" id="PS51205"/>
    </source>
</evidence>
<dbReference type="GO" id="GO:0005829">
    <property type="term" value="C:cytosol"/>
    <property type="evidence" value="ECO:0007669"/>
    <property type="project" value="TreeGrafter"/>
</dbReference>
<reference evidence="3 4" key="1">
    <citation type="journal article" date="2022" name="Nat. Ecol. Evol.">
        <title>A masculinizing supergene underlies an exaggerated male reproductive morph in a spider.</title>
        <authorList>
            <person name="Hendrickx F."/>
            <person name="De Corte Z."/>
            <person name="Sonet G."/>
            <person name="Van Belleghem S.M."/>
            <person name="Kostlbacher S."/>
            <person name="Vangestel C."/>
        </authorList>
    </citation>
    <scope>NUCLEOTIDE SEQUENCE [LARGE SCALE GENOMIC DNA]</scope>
    <source>
        <strain evidence="3">W744_W776</strain>
    </source>
</reference>
<dbReference type="AlphaFoldDB" id="A0AAV6UTW9"/>
<dbReference type="GO" id="GO:0030139">
    <property type="term" value="C:endocytic vesicle"/>
    <property type="evidence" value="ECO:0007669"/>
    <property type="project" value="TreeGrafter"/>
</dbReference>
<name>A0AAV6UTW9_9ARAC</name>
<dbReference type="Proteomes" id="UP000827092">
    <property type="component" value="Unassembled WGS sequence"/>
</dbReference>
<gene>
    <name evidence="3" type="ORF">JTE90_025829</name>
</gene>
<protein>
    <recommendedName>
        <fullName evidence="2">VPS9 domain-containing protein</fullName>
    </recommendedName>
</protein>
<sequence>MEQQMKELLDNREPSTSLQRDKQRLYRSVFEYTKTETWTCAWKLNPLEMSAYEATQHIFQKIFKCTQHPISQEILLNQNVFKRRLEKKLQEYSEYKHLPDVLTDGSLQGFHDMPHEYVINNGNPIIVSKPRVKSLNKFLESVSSEITNNIENVLEVFYLIYKSLLPEDSEELCYRLIEAHILEPLWPSFISLFRISNISSEYKISRTIKYSETCNARKFGVTKVFIEDIDKGFIQVCRECVIVLKKLPNHISLNEKLKILVEVCQAICGTSSPTSENQGKLGADDLMPLLCYVIVQSGMPQLGSECYAIEQLFNMKYSFGEEGYALSSFLTALKYIEFRVGVED</sequence>
<feature type="domain" description="VPS9" evidence="2">
    <location>
        <begin position="198"/>
        <end position="344"/>
    </location>
</feature>
<dbReference type="PANTHER" id="PTHR23101:SF98">
    <property type="entry name" value="VPS9 DOMAIN-CONTAINING PROTEIN 1"/>
    <property type="match status" value="1"/>
</dbReference>
<organism evidence="3 4">
    <name type="scientific">Oedothorax gibbosus</name>
    <dbReference type="NCBI Taxonomy" id="931172"/>
    <lineage>
        <taxon>Eukaryota</taxon>
        <taxon>Metazoa</taxon>
        <taxon>Ecdysozoa</taxon>
        <taxon>Arthropoda</taxon>
        <taxon>Chelicerata</taxon>
        <taxon>Arachnida</taxon>
        <taxon>Araneae</taxon>
        <taxon>Araneomorphae</taxon>
        <taxon>Entelegynae</taxon>
        <taxon>Araneoidea</taxon>
        <taxon>Linyphiidae</taxon>
        <taxon>Erigoninae</taxon>
        <taxon>Oedothorax</taxon>
    </lineage>
</organism>
<keyword evidence="4" id="KW-1185">Reference proteome</keyword>
<feature type="region of interest" description="Disordered" evidence="1">
    <location>
        <begin position="1"/>
        <end position="20"/>
    </location>
</feature>
<accession>A0AAV6UTW9</accession>
<dbReference type="GO" id="GO:0016192">
    <property type="term" value="P:vesicle-mediated transport"/>
    <property type="evidence" value="ECO:0007669"/>
    <property type="project" value="InterPro"/>
</dbReference>
<dbReference type="InterPro" id="IPR037191">
    <property type="entry name" value="VPS9_dom_sf"/>
</dbReference>
<dbReference type="PANTHER" id="PTHR23101">
    <property type="entry name" value="RAB GDP/GTP EXCHANGE FACTOR"/>
    <property type="match status" value="1"/>
</dbReference>
<evidence type="ECO:0000313" key="4">
    <source>
        <dbReference type="Proteomes" id="UP000827092"/>
    </source>
</evidence>